<dbReference type="AlphaFoldDB" id="A0A0F8YIQ8"/>
<comment type="caution">
    <text evidence="1">The sequence shown here is derived from an EMBL/GenBank/DDBJ whole genome shotgun (WGS) entry which is preliminary data.</text>
</comment>
<evidence type="ECO:0000313" key="1">
    <source>
        <dbReference type="EMBL" id="KKK73620.1"/>
    </source>
</evidence>
<proteinExistence type="predicted"/>
<dbReference type="EMBL" id="LAZR01056704">
    <property type="protein sequence ID" value="KKK73620.1"/>
    <property type="molecule type" value="Genomic_DNA"/>
</dbReference>
<accession>A0A0F8YIQ8</accession>
<protein>
    <submittedName>
        <fullName evidence="1">Uncharacterized protein</fullName>
    </submittedName>
</protein>
<gene>
    <name evidence="1" type="ORF">LCGC14_2892040</name>
</gene>
<sequence>LLLAGRGQAMNLMLPTRVWTAHWRSLPDVETGRIQEWVKPKWVSHQATSADESDREYLIRGYDILKRRQMGWARRKKMWGLL</sequence>
<feature type="non-terminal residue" evidence="1">
    <location>
        <position position="1"/>
    </location>
</feature>
<name>A0A0F8YIQ8_9ZZZZ</name>
<reference evidence="1" key="1">
    <citation type="journal article" date="2015" name="Nature">
        <title>Complex archaea that bridge the gap between prokaryotes and eukaryotes.</title>
        <authorList>
            <person name="Spang A."/>
            <person name="Saw J.H."/>
            <person name="Jorgensen S.L."/>
            <person name="Zaremba-Niedzwiedzka K."/>
            <person name="Martijn J."/>
            <person name="Lind A.E."/>
            <person name="van Eijk R."/>
            <person name="Schleper C."/>
            <person name="Guy L."/>
            <person name="Ettema T.J."/>
        </authorList>
    </citation>
    <scope>NUCLEOTIDE SEQUENCE</scope>
</reference>
<organism evidence="1">
    <name type="scientific">marine sediment metagenome</name>
    <dbReference type="NCBI Taxonomy" id="412755"/>
    <lineage>
        <taxon>unclassified sequences</taxon>
        <taxon>metagenomes</taxon>
        <taxon>ecological metagenomes</taxon>
    </lineage>
</organism>